<keyword evidence="1" id="KW-0732">Signal</keyword>
<feature type="signal peptide" evidence="1">
    <location>
        <begin position="1"/>
        <end position="32"/>
    </location>
</feature>
<dbReference type="InParanoid" id="A0A1C4ZR63"/>
<dbReference type="OrthoDB" id="4225935at2"/>
<evidence type="ECO:0000313" key="3">
    <source>
        <dbReference type="Proteomes" id="UP000198253"/>
    </source>
</evidence>
<organism evidence="2 3">
    <name type="scientific">Micromonospora echinospora</name>
    <name type="common">Micromonospora purpurea</name>
    <dbReference type="NCBI Taxonomy" id="1877"/>
    <lineage>
        <taxon>Bacteria</taxon>
        <taxon>Bacillati</taxon>
        <taxon>Actinomycetota</taxon>
        <taxon>Actinomycetes</taxon>
        <taxon>Micromonosporales</taxon>
        <taxon>Micromonosporaceae</taxon>
        <taxon>Micromonospora</taxon>
    </lineage>
</organism>
<reference evidence="3" key="1">
    <citation type="submission" date="2016-06" db="EMBL/GenBank/DDBJ databases">
        <authorList>
            <person name="Varghese N."/>
            <person name="Submissions Spin"/>
        </authorList>
    </citation>
    <scope>NUCLEOTIDE SEQUENCE [LARGE SCALE GENOMIC DNA]</scope>
    <source>
        <strain evidence="3">DSM 43816</strain>
    </source>
</reference>
<evidence type="ECO:0008006" key="4">
    <source>
        <dbReference type="Google" id="ProtNLM"/>
    </source>
</evidence>
<accession>A0A1C4ZR63</accession>
<evidence type="ECO:0000313" key="2">
    <source>
        <dbReference type="EMBL" id="SCF35468.1"/>
    </source>
</evidence>
<keyword evidence="3" id="KW-1185">Reference proteome</keyword>
<proteinExistence type="predicted"/>
<feature type="chain" id="PRO_5008710468" description="SH3 domain-containing protein" evidence="1">
    <location>
        <begin position="33"/>
        <end position="115"/>
    </location>
</feature>
<dbReference type="EMBL" id="LT607413">
    <property type="protein sequence ID" value="SCF35468.1"/>
    <property type="molecule type" value="Genomic_DNA"/>
</dbReference>
<evidence type="ECO:0000256" key="1">
    <source>
        <dbReference type="SAM" id="SignalP"/>
    </source>
</evidence>
<dbReference type="AlphaFoldDB" id="A0A1C4ZR63"/>
<dbReference type="Proteomes" id="UP000198253">
    <property type="component" value="Chromosome I"/>
</dbReference>
<dbReference type="RefSeq" id="WP_088984298.1">
    <property type="nucleotide sequence ID" value="NZ_LT607413.1"/>
</dbReference>
<gene>
    <name evidence="2" type="ORF">GA0070618_5648</name>
</gene>
<sequence length="115" mass="12143">MSENRTTRRLARLVLAAGAAGALLLTATPAFAASPTIASNSGGANIRSCTSLNCGSNGYYGNGTTVTMVCYKDGDWVNPPYSDYSSNRWFKVNSPTTGFIHSSLVDNQVSTPRCP</sequence>
<name>A0A1C4ZR63_MICEC</name>
<protein>
    <recommendedName>
        <fullName evidence="4">SH3 domain-containing protein</fullName>
    </recommendedName>
</protein>